<feature type="transmembrane region" description="Helical" evidence="2">
    <location>
        <begin position="182"/>
        <end position="206"/>
    </location>
</feature>
<reference evidence="4" key="1">
    <citation type="journal article" date="2020" name="Stud. Mycol.">
        <title>101 Dothideomycetes genomes: a test case for predicting lifestyles and emergence of pathogens.</title>
        <authorList>
            <person name="Haridas S."/>
            <person name="Albert R."/>
            <person name="Binder M."/>
            <person name="Bloem J."/>
            <person name="Labutti K."/>
            <person name="Salamov A."/>
            <person name="Andreopoulos B."/>
            <person name="Baker S."/>
            <person name="Barry K."/>
            <person name="Bills G."/>
            <person name="Bluhm B."/>
            <person name="Cannon C."/>
            <person name="Castanera R."/>
            <person name="Culley D."/>
            <person name="Daum C."/>
            <person name="Ezra D."/>
            <person name="Gonzalez J."/>
            <person name="Henrissat B."/>
            <person name="Kuo A."/>
            <person name="Liang C."/>
            <person name="Lipzen A."/>
            <person name="Lutzoni F."/>
            <person name="Magnuson J."/>
            <person name="Mondo S."/>
            <person name="Nolan M."/>
            <person name="Ohm R."/>
            <person name="Pangilinan J."/>
            <person name="Park H.-J."/>
            <person name="Ramirez L."/>
            <person name="Alfaro M."/>
            <person name="Sun H."/>
            <person name="Tritt A."/>
            <person name="Yoshinaga Y."/>
            <person name="Zwiers L.-H."/>
            <person name="Turgeon B."/>
            <person name="Goodwin S."/>
            <person name="Spatafora J."/>
            <person name="Crous P."/>
            <person name="Grigoriev I."/>
        </authorList>
    </citation>
    <scope>NUCLEOTIDE SEQUENCE</scope>
    <source>
        <strain evidence="4">CBS 133067</strain>
    </source>
</reference>
<feature type="compositionally biased region" description="Low complexity" evidence="1">
    <location>
        <begin position="152"/>
        <end position="176"/>
    </location>
</feature>
<name>A0A9P4ILC8_9PEZI</name>
<feature type="region of interest" description="Disordered" evidence="1">
    <location>
        <begin position="150"/>
        <end position="176"/>
    </location>
</feature>
<organism evidence="4 5">
    <name type="scientific">Rhizodiscina lignyota</name>
    <dbReference type="NCBI Taxonomy" id="1504668"/>
    <lineage>
        <taxon>Eukaryota</taxon>
        <taxon>Fungi</taxon>
        <taxon>Dikarya</taxon>
        <taxon>Ascomycota</taxon>
        <taxon>Pezizomycotina</taxon>
        <taxon>Dothideomycetes</taxon>
        <taxon>Pleosporomycetidae</taxon>
        <taxon>Aulographales</taxon>
        <taxon>Rhizodiscinaceae</taxon>
        <taxon>Rhizodiscina</taxon>
    </lineage>
</organism>
<dbReference type="Proteomes" id="UP000799772">
    <property type="component" value="Unassembled WGS sequence"/>
</dbReference>
<evidence type="ECO:0000256" key="1">
    <source>
        <dbReference type="SAM" id="MobiDB-lite"/>
    </source>
</evidence>
<evidence type="ECO:0000313" key="5">
    <source>
        <dbReference type="Proteomes" id="UP000799772"/>
    </source>
</evidence>
<accession>A0A9P4ILC8</accession>
<feature type="region of interest" description="Disordered" evidence="1">
    <location>
        <begin position="238"/>
        <end position="272"/>
    </location>
</feature>
<feature type="chain" id="PRO_5040344135" description="Mid2 domain-containing protein" evidence="3">
    <location>
        <begin position="21"/>
        <end position="272"/>
    </location>
</feature>
<evidence type="ECO:0000256" key="3">
    <source>
        <dbReference type="SAM" id="SignalP"/>
    </source>
</evidence>
<feature type="signal peptide" evidence="3">
    <location>
        <begin position="1"/>
        <end position="20"/>
    </location>
</feature>
<gene>
    <name evidence="4" type="ORF">NA57DRAFT_73872</name>
</gene>
<keyword evidence="5" id="KW-1185">Reference proteome</keyword>
<evidence type="ECO:0000313" key="4">
    <source>
        <dbReference type="EMBL" id="KAF2100261.1"/>
    </source>
</evidence>
<keyword evidence="3" id="KW-0732">Signal</keyword>
<evidence type="ECO:0008006" key="6">
    <source>
        <dbReference type="Google" id="ProtNLM"/>
    </source>
</evidence>
<keyword evidence="2" id="KW-1133">Transmembrane helix</keyword>
<keyword evidence="2" id="KW-0472">Membrane</keyword>
<comment type="caution">
    <text evidence="4">The sequence shown here is derived from an EMBL/GenBank/DDBJ whole genome shotgun (WGS) entry which is preliminary data.</text>
</comment>
<dbReference type="OrthoDB" id="5390143at2759"/>
<dbReference type="AlphaFoldDB" id="A0A9P4ILC8"/>
<evidence type="ECO:0000256" key="2">
    <source>
        <dbReference type="SAM" id="Phobius"/>
    </source>
</evidence>
<sequence length="272" mass="29520">MRFHIPSLLIFFSSLYFATANNQNYFFDVGVHRNGNGSNQWNSNPVWAVGSTQKLQWRTTIANYSLFLWQQLPNVNAAQHSKSSIYTKQQGEAELGEFMWQVTPYELNLDLSSVFYVSLGSADVVDFNSGYFNISKASSTSSIDAYGTQLPASSDTSSTTQPPASSSATTTALSGGSSDLKIGLGVGLGLGISLVLAAGAFVVWCLKRRKAAPESVKPEKKEVDGVDFGYSERIQHAELSADSGLQELSDERSERVYEAPGDEQGHGNGRMS</sequence>
<keyword evidence="2" id="KW-0812">Transmembrane</keyword>
<dbReference type="EMBL" id="ML978124">
    <property type="protein sequence ID" value="KAF2100261.1"/>
    <property type="molecule type" value="Genomic_DNA"/>
</dbReference>
<proteinExistence type="predicted"/>
<protein>
    <recommendedName>
        <fullName evidence="6">Mid2 domain-containing protein</fullName>
    </recommendedName>
</protein>